<reference evidence="3" key="1">
    <citation type="submission" date="2012-12" db="EMBL/GenBank/DDBJ databases">
        <authorList>
            <person name="Hellsten U."/>
            <person name="Grimwood J."/>
            <person name="Chapman J.A."/>
            <person name="Shapiro H."/>
            <person name="Aerts A."/>
            <person name="Otillar R.P."/>
            <person name="Terry A.Y."/>
            <person name="Boore J.L."/>
            <person name="Simakov O."/>
            <person name="Marletaz F."/>
            <person name="Cho S.-J."/>
            <person name="Edsinger-Gonzales E."/>
            <person name="Havlak P."/>
            <person name="Kuo D.-H."/>
            <person name="Larsson T."/>
            <person name="Lv J."/>
            <person name="Arendt D."/>
            <person name="Savage R."/>
            <person name="Osoegawa K."/>
            <person name="de Jong P."/>
            <person name="Lindberg D.R."/>
            <person name="Seaver E.C."/>
            <person name="Weisblat D.A."/>
            <person name="Putnam N.H."/>
            <person name="Grigoriev I.V."/>
            <person name="Rokhsar D.S."/>
        </authorList>
    </citation>
    <scope>NUCLEOTIDE SEQUENCE</scope>
</reference>
<dbReference type="Proteomes" id="UP000015101">
    <property type="component" value="Unassembled WGS sequence"/>
</dbReference>
<sequence>MFLPNDDPIAILPLFKKTASTDWFENSEMQFQLRNVICKTKRFYHVIIFLPLNVVSNLSYYDALKAELLSTFKQTKPEQFLQQNAEQNDTIPSANSHMNNSLLPVLSLPFPVQQQQQQDHHKKRKAEHSSSSLHLILEIVCSWTDGCIRGQNKIRTSNQSGNCVISNNVITNNTINISRNKINISHSRTVNHIISDKGISF</sequence>
<dbReference type="CTD" id="20207676"/>
<evidence type="ECO:0000313" key="1">
    <source>
        <dbReference type="EMBL" id="ESN93939.1"/>
    </source>
</evidence>
<evidence type="ECO:0000313" key="2">
    <source>
        <dbReference type="EnsemblMetazoa" id="HelroP180348"/>
    </source>
</evidence>
<dbReference type="HOGENOM" id="CLU_1361764_0_0_1"/>
<dbReference type="GeneID" id="20207676"/>
<evidence type="ECO:0000313" key="3">
    <source>
        <dbReference type="Proteomes" id="UP000015101"/>
    </source>
</evidence>
<dbReference type="EMBL" id="AMQM01007173">
    <property type="status" value="NOT_ANNOTATED_CDS"/>
    <property type="molecule type" value="Genomic_DNA"/>
</dbReference>
<dbReference type="EnsemblMetazoa" id="HelroT180348">
    <property type="protein sequence ID" value="HelroP180348"/>
    <property type="gene ID" value="HelroG180348"/>
</dbReference>
<reference evidence="2" key="3">
    <citation type="submission" date="2015-06" db="UniProtKB">
        <authorList>
            <consortium name="EnsemblMetazoa"/>
        </authorList>
    </citation>
    <scope>IDENTIFICATION</scope>
</reference>
<dbReference type="AlphaFoldDB" id="T1FFS7"/>
<dbReference type="InParanoid" id="T1FFS7"/>
<proteinExistence type="predicted"/>
<keyword evidence="3" id="KW-1185">Reference proteome</keyword>
<organism evidence="2 3">
    <name type="scientific">Helobdella robusta</name>
    <name type="common">Californian leech</name>
    <dbReference type="NCBI Taxonomy" id="6412"/>
    <lineage>
        <taxon>Eukaryota</taxon>
        <taxon>Metazoa</taxon>
        <taxon>Spiralia</taxon>
        <taxon>Lophotrochozoa</taxon>
        <taxon>Annelida</taxon>
        <taxon>Clitellata</taxon>
        <taxon>Hirudinea</taxon>
        <taxon>Rhynchobdellida</taxon>
        <taxon>Glossiphoniidae</taxon>
        <taxon>Helobdella</taxon>
    </lineage>
</organism>
<protein>
    <submittedName>
        <fullName evidence="1 2">Uncharacterized protein</fullName>
    </submittedName>
</protein>
<dbReference type="KEGG" id="hro:HELRODRAFT_180348"/>
<dbReference type="EMBL" id="KB097579">
    <property type="protein sequence ID" value="ESN93939.1"/>
    <property type="molecule type" value="Genomic_DNA"/>
</dbReference>
<name>T1FFS7_HELRO</name>
<accession>T1FFS7</accession>
<reference evidence="1 3" key="2">
    <citation type="journal article" date="2013" name="Nature">
        <title>Insights into bilaterian evolution from three spiralian genomes.</title>
        <authorList>
            <person name="Simakov O."/>
            <person name="Marletaz F."/>
            <person name="Cho S.J."/>
            <person name="Edsinger-Gonzales E."/>
            <person name="Havlak P."/>
            <person name="Hellsten U."/>
            <person name="Kuo D.H."/>
            <person name="Larsson T."/>
            <person name="Lv J."/>
            <person name="Arendt D."/>
            <person name="Savage R."/>
            <person name="Osoegawa K."/>
            <person name="de Jong P."/>
            <person name="Grimwood J."/>
            <person name="Chapman J.A."/>
            <person name="Shapiro H."/>
            <person name="Aerts A."/>
            <person name="Otillar R.P."/>
            <person name="Terry A.Y."/>
            <person name="Boore J.L."/>
            <person name="Grigoriev I.V."/>
            <person name="Lindberg D.R."/>
            <person name="Seaver E.C."/>
            <person name="Weisblat D.A."/>
            <person name="Putnam N.H."/>
            <person name="Rokhsar D.S."/>
        </authorList>
    </citation>
    <scope>NUCLEOTIDE SEQUENCE</scope>
</reference>
<gene>
    <name evidence="2" type="primary">20207676</name>
    <name evidence="1" type="ORF">HELRODRAFT_180348</name>
</gene>
<dbReference type="RefSeq" id="XP_009027912.1">
    <property type="nucleotide sequence ID" value="XM_009029664.1"/>
</dbReference>